<keyword evidence="2" id="KW-1133">Transmembrane helix</keyword>
<feature type="region of interest" description="Disordered" evidence="1">
    <location>
        <begin position="91"/>
        <end position="124"/>
    </location>
</feature>
<reference evidence="3 4" key="1">
    <citation type="journal article" date="2015" name="J. Biotechnol.">
        <title>Complete genome sequence of a malodorant-producing acetogen, Clostridium scatologenes ATCC 25775(T).</title>
        <authorList>
            <person name="Zhu Z."/>
            <person name="Guo T."/>
            <person name="Zheng H."/>
            <person name="Song T."/>
            <person name="Ouyang P."/>
            <person name="Xie J."/>
        </authorList>
    </citation>
    <scope>NUCLEOTIDE SEQUENCE [LARGE SCALE GENOMIC DNA]</scope>
    <source>
        <strain evidence="3 4">ATCC 25775</strain>
    </source>
</reference>
<evidence type="ECO:0000313" key="4">
    <source>
        <dbReference type="Proteomes" id="UP000033115"/>
    </source>
</evidence>
<protein>
    <submittedName>
        <fullName evidence="3">Uncharacterized protein</fullName>
    </submittedName>
</protein>
<dbReference type="Proteomes" id="UP000033115">
    <property type="component" value="Chromosome"/>
</dbReference>
<name>A0A0E3GRR3_CLOSL</name>
<dbReference type="HOGENOM" id="CLU_161221_0_0_9"/>
<dbReference type="RefSeq" id="WP_029162030.1">
    <property type="nucleotide sequence ID" value="NZ_CP009933.1"/>
</dbReference>
<keyword evidence="4" id="KW-1185">Reference proteome</keyword>
<feature type="transmembrane region" description="Helical" evidence="2">
    <location>
        <begin position="37"/>
        <end position="60"/>
    </location>
</feature>
<evidence type="ECO:0000256" key="1">
    <source>
        <dbReference type="SAM" id="MobiDB-lite"/>
    </source>
</evidence>
<proteinExistence type="predicted"/>
<feature type="transmembrane region" description="Helical" evidence="2">
    <location>
        <begin position="6"/>
        <end position="25"/>
    </location>
</feature>
<sequence length="124" mass="14502">MPLWTKVVLQVLFFVIIFVVVYNQLKIRVLSKFHPNKWIILAIAIIAFFVPNIIAGYYKYNLAESVWQYLQSAIFIVFFLWFIDLRTGAIYNNGKNGNSRGKNTVIKPKAKPNRVNKNKHNNEK</sequence>
<dbReference type="KEGG" id="csq:CSCA_3646"/>
<evidence type="ECO:0000313" key="3">
    <source>
        <dbReference type="EMBL" id="AKA70771.1"/>
    </source>
</evidence>
<evidence type="ECO:0000256" key="2">
    <source>
        <dbReference type="SAM" id="Phobius"/>
    </source>
</evidence>
<feature type="compositionally biased region" description="Low complexity" evidence="1">
    <location>
        <begin position="92"/>
        <end position="103"/>
    </location>
</feature>
<keyword evidence="2" id="KW-0472">Membrane</keyword>
<feature type="compositionally biased region" description="Basic residues" evidence="1">
    <location>
        <begin position="108"/>
        <end position="124"/>
    </location>
</feature>
<dbReference type="EMBL" id="CP009933">
    <property type="protein sequence ID" value="AKA70771.1"/>
    <property type="molecule type" value="Genomic_DNA"/>
</dbReference>
<feature type="transmembrane region" description="Helical" evidence="2">
    <location>
        <begin position="66"/>
        <end position="83"/>
    </location>
</feature>
<keyword evidence="2" id="KW-0812">Transmembrane</keyword>
<dbReference type="AlphaFoldDB" id="A0A0E3GRR3"/>
<accession>A0A0E3GRR3</accession>
<gene>
    <name evidence="3" type="ORF">CSCA_3646</name>
</gene>
<organism evidence="3 4">
    <name type="scientific">Clostridium scatologenes</name>
    <dbReference type="NCBI Taxonomy" id="1548"/>
    <lineage>
        <taxon>Bacteria</taxon>
        <taxon>Bacillati</taxon>
        <taxon>Bacillota</taxon>
        <taxon>Clostridia</taxon>
        <taxon>Eubacteriales</taxon>
        <taxon>Clostridiaceae</taxon>
        <taxon>Clostridium</taxon>
    </lineage>
</organism>